<evidence type="ECO:0000313" key="1">
    <source>
        <dbReference type="EMBL" id="MBX25930.1"/>
    </source>
</evidence>
<organism evidence="1">
    <name type="scientific">Rhizophora mucronata</name>
    <name type="common">Asiatic mangrove</name>
    <dbReference type="NCBI Taxonomy" id="61149"/>
    <lineage>
        <taxon>Eukaryota</taxon>
        <taxon>Viridiplantae</taxon>
        <taxon>Streptophyta</taxon>
        <taxon>Embryophyta</taxon>
        <taxon>Tracheophyta</taxon>
        <taxon>Spermatophyta</taxon>
        <taxon>Magnoliopsida</taxon>
        <taxon>eudicotyledons</taxon>
        <taxon>Gunneridae</taxon>
        <taxon>Pentapetalae</taxon>
        <taxon>rosids</taxon>
        <taxon>fabids</taxon>
        <taxon>Malpighiales</taxon>
        <taxon>Rhizophoraceae</taxon>
        <taxon>Rhizophora</taxon>
    </lineage>
</organism>
<protein>
    <submittedName>
        <fullName evidence="1">Uncharacterized protein</fullName>
    </submittedName>
</protein>
<dbReference type="AlphaFoldDB" id="A0A2P2M6V1"/>
<name>A0A2P2M6V1_RHIMU</name>
<reference evidence="1" key="1">
    <citation type="submission" date="2018-02" db="EMBL/GenBank/DDBJ databases">
        <title>Rhizophora mucronata_Transcriptome.</title>
        <authorList>
            <person name="Meera S.P."/>
            <person name="Sreeshan A."/>
            <person name="Augustine A."/>
        </authorList>
    </citation>
    <scope>NUCLEOTIDE SEQUENCE</scope>
    <source>
        <tissue evidence="1">Leaf</tissue>
    </source>
</reference>
<accession>A0A2P2M6V1</accession>
<sequence length="25" mass="3041">MTITFVCWCLIHSTQFFLFSSYDHL</sequence>
<dbReference type="EMBL" id="GGEC01045446">
    <property type="protein sequence ID" value="MBX25930.1"/>
    <property type="molecule type" value="Transcribed_RNA"/>
</dbReference>
<proteinExistence type="predicted"/>